<evidence type="ECO:0000256" key="2">
    <source>
        <dbReference type="ARBA" id="ARBA00011901"/>
    </source>
</evidence>
<evidence type="ECO:0000313" key="11">
    <source>
        <dbReference type="Proteomes" id="UP000663829"/>
    </source>
</evidence>
<keyword evidence="11" id="KW-1185">Reference proteome</keyword>
<dbReference type="EC" id="3.5.1.28" evidence="2"/>
<organism evidence="8 11">
    <name type="scientific">Didymodactylos carnosus</name>
    <dbReference type="NCBI Taxonomy" id="1234261"/>
    <lineage>
        <taxon>Eukaryota</taxon>
        <taxon>Metazoa</taxon>
        <taxon>Spiralia</taxon>
        <taxon>Gnathifera</taxon>
        <taxon>Rotifera</taxon>
        <taxon>Eurotatoria</taxon>
        <taxon>Bdelloidea</taxon>
        <taxon>Philodinida</taxon>
        <taxon>Philodinidae</taxon>
        <taxon>Didymodactylos</taxon>
    </lineage>
</organism>
<feature type="chain" id="PRO_5035604644" description="N-acetylmuramoyl-L-alanine amidase" evidence="5">
    <location>
        <begin position="20"/>
        <end position="176"/>
    </location>
</feature>
<keyword evidence="3" id="KW-0378">Hydrolase</keyword>
<gene>
    <name evidence="8" type="ORF">GPM918_LOCUS23462</name>
    <name evidence="7" type="ORF">OVA965_LOCUS15307</name>
    <name evidence="10" type="ORF">SRO942_LOCUS23459</name>
    <name evidence="9" type="ORF">TMI583_LOCUS15313</name>
</gene>
<dbReference type="GO" id="GO:0009253">
    <property type="term" value="P:peptidoglycan catabolic process"/>
    <property type="evidence" value="ECO:0007669"/>
    <property type="project" value="InterPro"/>
</dbReference>
<dbReference type="GO" id="GO:0009254">
    <property type="term" value="P:peptidoglycan turnover"/>
    <property type="evidence" value="ECO:0007669"/>
    <property type="project" value="TreeGrafter"/>
</dbReference>
<dbReference type="Proteomes" id="UP000681722">
    <property type="component" value="Unassembled WGS sequence"/>
</dbReference>
<keyword evidence="4" id="KW-0961">Cell wall biogenesis/degradation</keyword>
<dbReference type="InterPro" id="IPR036505">
    <property type="entry name" value="Amidase/PGRP_sf"/>
</dbReference>
<evidence type="ECO:0000313" key="8">
    <source>
        <dbReference type="EMBL" id="CAF1195952.1"/>
    </source>
</evidence>
<evidence type="ECO:0000256" key="4">
    <source>
        <dbReference type="ARBA" id="ARBA00023316"/>
    </source>
</evidence>
<dbReference type="EMBL" id="CAJOBC010008389">
    <property type="protein sequence ID" value="CAF3960306.1"/>
    <property type="molecule type" value="Genomic_DNA"/>
</dbReference>
<evidence type="ECO:0000313" key="9">
    <source>
        <dbReference type="EMBL" id="CAF3785543.1"/>
    </source>
</evidence>
<proteinExistence type="predicted"/>
<dbReference type="CDD" id="cd06583">
    <property type="entry name" value="PGRP"/>
    <property type="match status" value="1"/>
</dbReference>
<dbReference type="PANTHER" id="PTHR30417">
    <property type="entry name" value="N-ACETYLMURAMOYL-L-ALANINE AMIDASE AMID"/>
    <property type="match status" value="1"/>
</dbReference>
<comment type="caution">
    <text evidence="8">The sequence shown here is derived from an EMBL/GenBank/DDBJ whole genome shotgun (WGS) entry which is preliminary data.</text>
</comment>
<dbReference type="Proteomes" id="UP000677228">
    <property type="component" value="Unassembled WGS sequence"/>
</dbReference>
<keyword evidence="5" id="KW-0732">Signal</keyword>
<name>A0A814WA99_9BILA</name>
<dbReference type="AlphaFoldDB" id="A0A814WA99"/>
<sequence length="176" mass="19448">MASYLIAFLLCVLVSNVVPWTLDYPSAQQVSSPHFNRGRSGHAIKAIVLHGTAGGGTVQWFLNPASKVSAHYVVEQDGRVVQMVSEDDTAWHAGVVTTNSQFYGQPNPNLWAIGIEFSRNINNDNDMPEVQIQAGLRLVSDILRRYGKLPRYTHDQISVGRICPGPKFPTSRFLAL</sequence>
<dbReference type="SMART" id="SM00644">
    <property type="entry name" value="Ami_2"/>
    <property type="match status" value="1"/>
</dbReference>
<feature type="domain" description="N-acetylmuramoyl-L-alanine amidase" evidence="6">
    <location>
        <begin position="32"/>
        <end position="165"/>
    </location>
</feature>
<dbReference type="OrthoDB" id="9970452at2759"/>
<dbReference type="Pfam" id="PF01510">
    <property type="entry name" value="Amidase_2"/>
    <property type="match status" value="1"/>
</dbReference>
<comment type="catalytic activity">
    <reaction evidence="1">
        <text>Hydrolyzes the link between N-acetylmuramoyl residues and L-amino acid residues in certain cell-wall glycopeptides.</text>
        <dbReference type="EC" id="3.5.1.28"/>
    </reaction>
</comment>
<evidence type="ECO:0000313" key="7">
    <source>
        <dbReference type="EMBL" id="CAF1016476.1"/>
    </source>
</evidence>
<evidence type="ECO:0000259" key="6">
    <source>
        <dbReference type="SMART" id="SM00644"/>
    </source>
</evidence>
<dbReference type="InterPro" id="IPR002502">
    <property type="entry name" value="Amidase_domain"/>
</dbReference>
<evidence type="ECO:0000256" key="1">
    <source>
        <dbReference type="ARBA" id="ARBA00001561"/>
    </source>
</evidence>
<dbReference type="PANTHER" id="PTHR30417:SF1">
    <property type="entry name" value="N-ACETYLMURAMOYL-L-ALANINE AMIDASE AMID"/>
    <property type="match status" value="1"/>
</dbReference>
<evidence type="ECO:0000313" key="10">
    <source>
        <dbReference type="EMBL" id="CAF3960306.1"/>
    </source>
</evidence>
<evidence type="ECO:0000256" key="5">
    <source>
        <dbReference type="SAM" id="SignalP"/>
    </source>
</evidence>
<dbReference type="InterPro" id="IPR051206">
    <property type="entry name" value="NAMLAA_amidase_2"/>
</dbReference>
<dbReference type="Proteomes" id="UP000663829">
    <property type="component" value="Unassembled WGS sequence"/>
</dbReference>
<dbReference type="Proteomes" id="UP000682733">
    <property type="component" value="Unassembled WGS sequence"/>
</dbReference>
<dbReference type="EMBL" id="CAJNOK010006855">
    <property type="protein sequence ID" value="CAF1016476.1"/>
    <property type="molecule type" value="Genomic_DNA"/>
</dbReference>
<reference evidence="8" key="1">
    <citation type="submission" date="2021-02" db="EMBL/GenBank/DDBJ databases">
        <authorList>
            <person name="Nowell W R."/>
        </authorList>
    </citation>
    <scope>NUCLEOTIDE SEQUENCE</scope>
</reference>
<feature type="signal peptide" evidence="5">
    <location>
        <begin position="1"/>
        <end position="19"/>
    </location>
</feature>
<dbReference type="GO" id="GO:0008745">
    <property type="term" value="F:N-acetylmuramoyl-L-alanine amidase activity"/>
    <property type="evidence" value="ECO:0007669"/>
    <property type="project" value="UniProtKB-EC"/>
</dbReference>
<dbReference type="EMBL" id="CAJOBA010006864">
    <property type="protein sequence ID" value="CAF3785543.1"/>
    <property type="molecule type" value="Genomic_DNA"/>
</dbReference>
<dbReference type="SUPFAM" id="SSF55846">
    <property type="entry name" value="N-acetylmuramoyl-L-alanine amidase-like"/>
    <property type="match status" value="1"/>
</dbReference>
<dbReference type="Gene3D" id="3.40.80.10">
    <property type="entry name" value="Peptidoglycan recognition protein-like"/>
    <property type="match status" value="1"/>
</dbReference>
<dbReference type="EMBL" id="CAJNOQ010008389">
    <property type="protein sequence ID" value="CAF1195952.1"/>
    <property type="molecule type" value="Genomic_DNA"/>
</dbReference>
<dbReference type="GO" id="GO:0071555">
    <property type="term" value="P:cell wall organization"/>
    <property type="evidence" value="ECO:0007669"/>
    <property type="project" value="UniProtKB-KW"/>
</dbReference>
<accession>A0A814WA99</accession>
<evidence type="ECO:0000256" key="3">
    <source>
        <dbReference type="ARBA" id="ARBA00022801"/>
    </source>
</evidence>
<protein>
    <recommendedName>
        <fullName evidence="2">N-acetylmuramoyl-L-alanine amidase</fullName>
        <ecNumber evidence="2">3.5.1.28</ecNumber>
    </recommendedName>
</protein>